<evidence type="ECO:0000313" key="2">
    <source>
        <dbReference type="EMBL" id="KAG5653577.1"/>
    </source>
</evidence>
<dbReference type="InterPro" id="IPR024964">
    <property type="entry name" value="CTLH/CRA"/>
</dbReference>
<reference evidence="2" key="1">
    <citation type="submission" date="2021-02" db="EMBL/GenBank/DDBJ databases">
        <authorList>
            <person name="Nieuwenhuis M."/>
            <person name="Van De Peppel L.J.J."/>
        </authorList>
    </citation>
    <scope>NUCLEOTIDE SEQUENCE</scope>
    <source>
        <strain evidence="2">D49</strain>
    </source>
</reference>
<gene>
    <name evidence="2" type="ORF">H0H81_012084</name>
</gene>
<reference evidence="2" key="2">
    <citation type="submission" date="2021-10" db="EMBL/GenBank/DDBJ databases">
        <title>Phylogenomics reveals ancestral predisposition of the termite-cultivated fungus Termitomyces towards a domesticated lifestyle.</title>
        <authorList>
            <person name="Auxier B."/>
            <person name="Grum-Grzhimaylo A."/>
            <person name="Cardenas M.E."/>
            <person name="Lodge J.D."/>
            <person name="Laessoe T."/>
            <person name="Pedersen O."/>
            <person name="Smith M.E."/>
            <person name="Kuyper T.W."/>
            <person name="Franco-Molano E.A."/>
            <person name="Baroni T.J."/>
            <person name="Aanen D.K."/>
        </authorList>
    </citation>
    <scope>NUCLEOTIDE SEQUENCE</scope>
    <source>
        <strain evidence="2">D49</strain>
    </source>
</reference>
<organism evidence="2 3">
    <name type="scientific">Sphagnurus paluster</name>
    <dbReference type="NCBI Taxonomy" id="117069"/>
    <lineage>
        <taxon>Eukaryota</taxon>
        <taxon>Fungi</taxon>
        <taxon>Dikarya</taxon>
        <taxon>Basidiomycota</taxon>
        <taxon>Agaricomycotina</taxon>
        <taxon>Agaricomycetes</taxon>
        <taxon>Agaricomycetidae</taxon>
        <taxon>Agaricales</taxon>
        <taxon>Tricholomatineae</taxon>
        <taxon>Lyophyllaceae</taxon>
        <taxon>Sphagnurus</taxon>
    </lineage>
</organism>
<dbReference type="InterPro" id="IPR013144">
    <property type="entry name" value="CRA_dom"/>
</dbReference>
<comment type="caution">
    <text evidence="2">The sequence shown here is derived from an EMBL/GenBank/DDBJ whole genome shotgun (WGS) entry which is preliminary data.</text>
</comment>
<keyword evidence="3" id="KW-1185">Reference proteome</keyword>
<accession>A0A9P7GVA6</accession>
<dbReference type="Pfam" id="PF08513">
    <property type="entry name" value="LisH"/>
    <property type="match status" value="1"/>
</dbReference>
<protein>
    <recommendedName>
        <fullName evidence="1">CRA domain-containing protein</fullName>
    </recommendedName>
</protein>
<evidence type="ECO:0000313" key="3">
    <source>
        <dbReference type="Proteomes" id="UP000717328"/>
    </source>
</evidence>
<feature type="domain" description="CRA" evidence="1">
    <location>
        <begin position="60"/>
        <end position="158"/>
    </location>
</feature>
<sequence length="161" mass="17696">MDYLVIEGYKSAAEEFSQEADIAPAVDFESIESRMNIREALQRGDIEEAITRVNDLNPEGRIGEALQFAQSELGPRGEESPEYLSELERTMALLAFENAGNAPEGISELLSAGQRMKTAGEVNAAILESLGQGKEVKMVGLLKLLWWGEEALGERAEFSKM</sequence>
<dbReference type="OrthoDB" id="2415936at2759"/>
<dbReference type="PROSITE" id="PS50896">
    <property type="entry name" value="LISH"/>
    <property type="match status" value="1"/>
</dbReference>
<name>A0A9P7GVA6_9AGAR</name>
<dbReference type="Proteomes" id="UP000717328">
    <property type="component" value="Unassembled WGS sequence"/>
</dbReference>
<proteinExistence type="predicted"/>
<dbReference type="Pfam" id="PF10607">
    <property type="entry name" value="CTLH"/>
    <property type="match status" value="1"/>
</dbReference>
<evidence type="ECO:0000259" key="1">
    <source>
        <dbReference type="SMART" id="SM00757"/>
    </source>
</evidence>
<dbReference type="SMART" id="SM00757">
    <property type="entry name" value="CRA"/>
    <property type="match status" value="1"/>
</dbReference>
<dbReference type="EMBL" id="JABCKI010000044">
    <property type="protein sequence ID" value="KAG5653577.1"/>
    <property type="molecule type" value="Genomic_DNA"/>
</dbReference>
<dbReference type="PANTHER" id="PTHR12864">
    <property type="entry name" value="RAN BINDING PROTEIN 9-RELATED"/>
    <property type="match status" value="1"/>
</dbReference>
<dbReference type="AlphaFoldDB" id="A0A9P7GVA6"/>
<dbReference type="InterPro" id="IPR006594">
    <property type="entry name" value="LisH"/>
</dbReference>
<dbReference type="InterPro" id="IPR050618">
    <property type="entry name" value="Ubq-SigPath_Reg"/>
</dbReference>